<accession>A0ABU3WY14</accession>
<dbReference type="PANTHER" id="PTHR23026:SF90">
    <property type="entry name" value="IODOTYROSINE DEIODINASE 1"/>
    <property type="match status" value="1"/>
</dbReference>
<dbReference type="Pfam" id="PF00881">
    <property type="entry name" value="Nitroreductase"/>
    <property type="match status" value="2"/>
</dbReference>
<keyword evidence="1" id="KW-0285">Flavoprotein</keyword>
<dbReference type="PANTHER" id="PTHR23026">
    <property type="entry name" value="NADPH NITROREDUCTASE"/>
    <property type="match status" value="1"/>
</dbReference>
<sequence>MDTLEVIMTRRSVREYTDRPVPAGTVRQLLAAAMQAPFAGGEPPWHFIVIDDPHILDAVPAISPYVEVRTPAPLAVLVCADLHLPEGADLAVQGCAAATENLLLAAHALGLGAVWTAVYPDPDRMLGFANLFSLPGAGAQAPSQREIAPFALVTVGHPAVRLPPIDRYREDRVHRNAW</sequence>
<comment type="caution">
    <text evidence="5">The sequence shown here is derived from an EMBL/GenBank/DDBJ whole genome shotgun (WGS) entry which is preliminary data.</text>
</comment>
<dbReference type="RefSeq" id="WP_317063585.1">
    <property type="nucleotide sequence ID" value="NZ_WBKO01000001.1"/>
</dbReference>
<dbReference type="Proteomes" id="UP001281203">
    <property type="component" value="Unassembled WGS sequence"/>
</dbReference>
<dbReference type="InterPro" id="IPR050627">
    <property type="entry name" value="Nitroreductase/BluB"/>
</dbReference>
<feature type="domain" description="Nitroreductase" evidence="4">
    <location>
        <begin position="7"/>
        <end position="57"/>
    </location>
</feature>
<feature type="domain" description="Nitroreductase" evidence="4">
    <location>
        <begin position="86"/>
        <end position="136"/>
    </location>
</feature>
<evidence type="ECO:0000313" key="6">
    <source>
        <dbReference type="Proteomes" id="UP001281203"/>
    </source>
</evidence>
<name>A0ABU3WY14_9EURY</name>
<keyword evidence="2" id="KW-0288">FMN</keyword>
<evidence type="ECO:0000256" key="1">
    <source>
        <dbReference type="ARBA" id="ARBA00022630"/>
    </source>
</evidence>
<keyword evidence="6" id="KW-1185">Reference proteome</keyword>
<protein>
    <submittedName>
        <fullName evidence="5">Nitroreductase family protein</fullName>
    </submittedName>
</protein>
<evidence type="ECO:0000259" key="4">
    <source>
        <dbReference type="Pfam" id="PF00881"/>
    </source>
</evidence>
<dbReference type="InterPro" id="IPR000415">
    <property type="entry name" value="Nitroreductase-like"/>
</dbReference>
<evidence type="ECO:0000256" key="3">
    <source>
        <dbReference type="ARBA" id="ARBA00023002"/>
    </source>
</evidence>
<reference evidence="5 6" key="1">
    <citation type="submission" date="2019-10" db="EMBL/GenBank/DDBJ databases">
        <title>Isolation and characterization of Methanoculleus sp. Wushi-C6 from a hot spring well.</title>
        <authorList>
            <person name="Chen S.-C."/>
            <person name="Lan Z.-H."/>
            <person name="You Y.-T."/>
            <person name="Lai M.-C."/>
        </authorList>
    </citation>
    <scope>NUCLEOTIDE SEQUENCE [LARGE SCALE GENOMIC DNA]</scope>
    <source>
        <strain evidence="5 6">Wushi-C6</strain>
    </source>
</reference>
<dbReference type="InterPro" id="IPR029479">
    <property type="entry name" value="Nitroreductase"/>
</dbReference>
<proteinExistence type="predicted"/>
<organism evidence="5 6">
    <name type="scientific">Methanoculleus caldifontis</name>
    <dbReference type="NCBI Taxonomy" id="2651577"/>
    <lineage>
        <taxon>Archaea</taxon>
        <taxon>Methanobacteriati</taxon>
        <taxon>Methanobacteriota</taxon>
        <taxon>Stenosarchaea group</taxon>
        <taxon>Methanomicrobia</taxon>
        <taxon>Methanomicrobiales</taxon>
        <taxon>Methanomicrobiaceae</taxon>
        <taxon>Methanoculleus</taxon>
    </lineage>
</organism>
<gene>
    <name evidence="5" type="ORF">F8E02_01060</name>
</gene>
<evidence type="ECO:0000313" key="5">
    <source>
        <dbReference type="EMBL" id="MDV2480616.1"/>
    </source>
</evidence>
<dbReference type="SUPFAM" id="SSF55469">
    <property type="entry name" value="FMN-dependent nitroreductase-like"/>
    <property type="match status" value="1"/>
</dbReference>
<keyword evidence="3" id="KW-0560">Oxidoreductase</keyword>
<dbReference type="EMBL" id="WBKO01000001">
    <property type="protein sequence ID" value="MDV2480616.1"/>
    <property type="molecule type" value="Genomic_DNA"/>
</dbReference>
<dbReference type="Gene3D" id="3.40.109.10">
    <property type="entry name" value="NADH Oxidase"/>
    <property type="match status" value="1"/>
</dbReference>
<evidence type="ECO:0000256" key="2">
    <source>
        <dbReference type="ARBA" id="ARBA00022643"/>
    </source>
</evidence>